<feature type="compositionally biased region" description="Basic and acidic residues" evidence="2">
    <location>
        <begin position="602"/>
        <end position="616"/>
    </location>
</feature>
<keyword evidence="1" id="KW-0175">Coiled coil</keyword>
<accession>A0A8S1T0R2</accession>
<feature type="region of interest" description="Disordered" evidence="2">
    <location>
        <begin position="591"/>
        <end position="632"/>
    </location>
</feature>
<feature type="coiled-coil region" evidence="1">
    <location>
        <begin position="324"/>
        <end position="472"/>
    </location>
</feature>
<evidence type="ECO:0000313" key="4">
    <source>
        <dbReference type="Proteomes" id="UP000683925"/>
    </source>
</evidence>
<name>A0A8S1T0R2_PAROT</name>
<reference evidence="3" key="1">
    <citation type="submission" date="2021-01" db="EMBL/GenBank/DDBJ databases">
        <authorList>
            <consortium name="Genoscope - CEA"/>
            <person name="William W."/>
        </authorList>
    </citation>
    <scope>NUCLEOTIDE SEQUENCE</scope>
</reference>
<keyword evidence="4" id="KW-1185">Reference proteome</keyword>
<sequence>MIDKDIKIKSLESELESRQTQVLQLETKVATLETRINQNADVLQLQEKIKMFESQNLKLVEKNQSDVVEWKTKEREFKQLLKLNQDELANVKAELELATQQLSKQQQKDGTASGMEQTIRDLQLDCNELKSINEKLVQSEHLLKLEKEKLANQIKDLEQDKKYMQDSLQDQRTQHNKELQTLREQLQGYQSQIFEKDKMNEEQLRNLTRLEQQMEGKAQNNKEEIELVNRKQDILQCENDSLKKVNEKQLQEMQNLNQQINCYSEQVSEKEKQLQELQRQINAENAKFIHLQSNNSVLQAQLKDIGLKSEKRLQDKDAQIQNAKRDYDNRISQLEIENATILEQLQLVNGQNRELLMKQKELQIYQKENTSKQLEKDRKLIEQFDRMRKLEQEVKALVKLNQSYREQIIILEGDLSKVKEQVRMLQRDKSELKQQLDFLIAQQNKKGRLSEIELLKKQVQELQTELGLLKQSHKTAQSSLKSTMESAGYFKEKLKKLDFENKTLLDSNIRLEKLFQELLETTKAKKMQRNYSEVETKVYQGKLITENNSTLLNPMTERIAANTSTNQKQKSGDVRSLFKRPIQIIKIRQSAKMRNQDNQGKNLEEQHTITYRRVESEVPEGENSQDLDNEVL</sequence>
<organism evidence="3 4">
    <name type="scientific">Paramecium octaurelia</name>
    <dbReference type="NCBI Taxonomy" id="43137"/>
    <lineage>
        <taxon>Eukaryota</taxon>
        <taxon>Sar</taxon>
        <taxon>Alveolata</taxon>
        <taxon>Ciliophora</taxon>
        <taxon>Intramacronucleata</taxon>
        <taxon>Oligohymenophorea</taxon>
        <taxon>Peniculida</taxon>
        <taxon>Parameciidae</taxon>
        <taxon>Paramecium</taxon>
    </lineage>
</organism>
<dbReference type="AlphaFoldDB" id="A0A8S1T0R2"/>
<gene>
    <name evidence="3" type="ORF">POCTA_138.1.T0170025</name>
</gene>
<protein>
    <submittedName>
        <fullName evidence="3">Uncharacterized protein</fullName>
    </submittedName>
</protein>
<comment type="caution">
    <text evidence="3">The sequence shown here is derived from an EMBL/GenBank/DDBJ whole genome shotgun (WGS) entry which is preliminary data.</text>
</comment>
<feature type="compositionally biased region" description="Polar residues" evidence="2">
    <location>
        <begin position="592"/>
        <end position="601"/>
    </location>
</feature>
<dbReference type="OMA" id="QNAKRDY"/>
<dbReference type="Proteomes" id="UP000683925">
    <property type="component" value="Unassembled WGS sequence"/>
</dbReference>
<feature type="coiled-coil region" evidence="1">
    <location>
        <begin position="8"/>
        <end position="294"/>
    </location>
</feature>
<dbReference type="OrthoDB" id="10339133at2759"/>
<feature type="compositionally biased region" description="Acidic residues" evidence="2">
    <location>
        <begin position="617"/>
        <end position="632"/>
    </location>
</feature>
<evidence type="ECO:0000313" key="3">
    <source>
        <dbReference type="EMBL" id="CAD8145046.1"/>
    </source>
</evidence>
<dbReference type="EMBL" id="CAJJDP010000017">
    <property type="protein sequence ID" value="CAD8145046.1"/>
    <property type="molecule type" value="Genomic_DNA"/>
</dbReference>
<evidence type="ECO:0000256" key="2">
    <source>
        <dbReference type="SAM" id="MobiDB-lite"/>
    </source>
</evidence>
<proteinExistence type="predicted"/>
<evidence type="ECO:0000256" key="1">
    <source>
        <dbReference type="SAM" id="Coils"/>
    </source>
</evidence>